<protein>
    <recommendedName>
        <fullName evidence="3">Protein translocase subunit SecA</fullName>
    </recommendedName>
</protein>
<feature type="compositionally biased region" description="Low complexity" evidence="1">
    <location>
        <begin position="31"/>
        <end position="42"/>
    </location>
</feature>
<feature type="region of interest" description="Disordered" evidence="1">
    <location>
        <begin position="1"/>
        <end position="71"/>
    </location>
</feature>
<name>A0A6J4IXA7_9ACTN</name>
<feature type="non-terminal residue" evidence="2">
    <location>
        <position position="71"/>
    </location>
</feature>
<dbReference type="Gene3D" id="3.10.450.50">
    <property type="match status" value="1"/>
</dbReference>
<feature type="non-terminal residue" evidence="2">
    <location>
        <position position="1"/>
    </location>
</feature>
<evidence type="ECO:0008006" key="3">
    <source>
        <dbReference type="Google" id="ProtNLM"/>
    </source>
</evidence>
<dbReference type="AlphaFoldDB" id="A0A6J4IXA7"/>
<dbReference type="InterPro" id="IPR004027">
    <property type="entry name" value="SEC_C_motif"/>
</dbReference>
<dbReference type="SUPFAM" id="SSF103642">
    <property type="entry name" value="Sec-C motif"/>
    <property type="match status" value="1"/>
</dbReference>
<reference evidence="2" key="1">
    <citation type="submission" date="2020-02" db="EMBL/GenBank/DDBJ databases">
        <authorList>
            <person name="Meier V. D."/>
        </authorList>
    </citation>
    <scope>NUCLEOTIDE SEQUENCE</scope>
    <source>
        <strain evidence="2">AVDCRST_MAG52</strain>
    </source>
</reference>
<organism evidence="2">
    <name type="scientific">uncultured Blastococcus sp</name>
    <dbReference type="NCBI Taxonomy" id="217144"/>
    <lineage>
        <taxon>Bacteria</taxon>
        <taxon>Bacillati</taxon>
        <taxon>Actinomycetota</taxon>
        <taxon>Actinomycetes</taxon>
        <taxon>Geodermatophilales</taxon>
        <taxon>Geodermatophilaceae</taxon>
        <taxon>Blastococcus</taxon>
        <taxon>environmental samples</taxon>
    </lineage>
</organism>
<proteinExistence type="predicted"/>
<gene>
    <name evidence="2" type="ORF">AVDCRST_MAG52-2677</name>
</gene>
<evidence type="ECO:0000256" key="1">
    <source>
        <dbReference type="SAM" id="MobiDB-lite"/>
    </source>
</evidence>
<sequence>EPTPPLAGSRRDVPRGPNTLHRMASRKRPTTRTAAPQTTTAPEGINPKAPCSCGSGRRYKHCHGSGYAPPV</sequence>
<dbReference type="Pfam" id="PF02810">
    <property type="entry name" value="SEC-C"/>
    <property type="match status" value="1"/>
</dbReference>
<evidence type="ECO:0000313" key="2">
    <source>
        <dbReference type="EMBL" id="CAA9262562.1"/>
    </source>
</evidence>
<accession>A0A6J4IXA7</accession>
<dbReference type="EMBL" id="CADCTN010000190">
    <property type="protein sequence ID" value="CAA9262562.1"/>
    <property type="molecule type" value="Genomic_DNA"/>
</dbReference>